<accession>A0A6H5IHX1</accession>
<evidence type="ECO:0000313" key="1">
    <source>
        <dbReference type="EMBL" id="CAB0036636.1"/>
    </source>
</evidence>
<proteinExistence type="predicted"/>
<dbReference type="Proteomes" id="UP000479190">
    <property type="component" value="Unassembled WGS sequence"/>
</dbReference>
<sequence length="265" mass="30380">MDLFRYKKCKDSPMARMCNIHFCLLIDLKNDKNLEVYFPDALVVYSRGRCAAAFVQIAGTVVMMKGEWSASQQQQQQLQQQRSIITEENICLNDPPGMFENEINILKDSFNQVDVTRDCKPILNLEDHLRPVPPPAVYTLPELDEELDEENTEIWLRNLQTSEIKISKFIFRSKLARTVLLEEFKDRVKHEITNYGIYYLTILSQPRIKISKFIFSDAPAAALSIWPSSSSPRTSASPARISCAARTARSIRIASSISSRCWRNP</sequence>
<dbReference type="OrthoDB" id="297496at2759"/>
<name>A0A6H5IHX1_9HYME</name>
<gene>
    <name evidence="1" type="ORF">TBRA_LOCUS8496</name>
</gene>
<organism evidence="1 2">
    <name type="scientific">Trichogramma brassicae</name>
    <dbReference type="NCBI Taxonomy" id="86971"/>
    <lineage>
        <taxon>Eukaryota</taxon>
        <taxon>Metazoa</taxon>
        <taxon>Ecdysozoa</taxon>
        <taxon>Arthropoda</taxon>
        <taxon>Hexapoda</taxon>
        <taxon>Insecta</taxon>
        <taxon>Pterygota</taxon>
        <taxon>Neoptera</taxon>
        <taxon>Endopterygota</taxon>
        <taxon>Hymenoptera</taxon>
        <taxon>Apocrita</taxon>
        <taxon>Proctotrupomorpha</taxon>
        <taxon>Chalcidoidea</taxon>
        <taxon>Trichogrammatidae</taxon>
        <taxon>Trichogramma</taxon>
    </lineage>
</organism>
<reference evidence="1 2" key="1">
    <citation type="submission" date="2020-02" db="EMBL/GenBank/DDBJ databases">
        <authorList>
            <person name="Ferguson B K."/>
        </authorList>
    </citation>
    <scope>NUCLEOTIDE SEQUENCE [LARGE SCALE GENOMIC DNA]</scope>
</reference>
<keyword evidence="2" id="KW-1185">Reference proteome</keyword>
<evidence type="ECO:0000313" key="2">
    <source>
        <dbReference type="Proteomes" id="UP000479190"/>
    </source>
</evidence>
<dbReference type="AlphaFoldDB" id="A0A6H5IHX1"/>
<protein>
    <submittedName>
        <fullName evidence="1">Uncharacterized protein</fullName>
    </submittedName>
</protein>
<dbReference type="EMBL" id="CADCXV010000824">
    <property type="protein sequence ID" value="CAB0036636.1"/>
    <property type="molecule type" value="Genomic_DNA"/>
</dbReference>